<protein>
    <recommendedName>
        <fullName evidence="2">Bacterial Pleckstrin homology domain-containing protein</fullName>
    </recommendedName>
</protein>
<dbReference type="Pfam" id="PF08000">
    <property type="entry name" value="bPH_1"/>
    <property type="match status" value="5"/>
</dbReference>
<dbReference type="InterPro" id="IPR037063">
    <property type="entry name" value="PHb_sf"/>
</dbReference>
<sequence>MAAVIAYISDDLAVSSVEEGEQRMQEISKYLLVDGEKVLLAFRGRGGNGRDYTYFTSRRILVQDVKGLTGKRINWRSIPYDSIWAYEIQTAGSIDCDTELTLYIGGLGSIEFSFMKSTVDLFQIAQFMNLKLLRNRDIAPERDSALPGEKGSGKFTNFLNWMLNDHSEVCAKNVQEQLTNNPSLLVPGEHVEMAFKCGRDSLVCTNSRLMYIDVKGITGKKISYLSLPWEQVRAFSVETASTHFWSRDGEATIWTRVPELKKLHFDLYKGNCDFFHLQKIFCSHILGTGSVEAYGGPSAAPANPSSSSTAGNWLAWLGDDHQVIDHNMVNEQFHTEFPVLAATEVAEMAFQGRRDMLIFTTKRMLVVDRKGWSGKKTNYLSFPWHTIQAFAVRSAGSLDNDSEVCFWTDIMHDPPPPSTEDNPNPPPEPGMSYFEQNLRASKVNLAGVQAYLAYRCLSNDPFVTPDVVVDPAYLQKAANSTSTISKVYDFLGDNARSVDPAQVTNDLQERGMLVPGESVVGAYKSGRDTLCLTTRRILINDVQGLSGKRVEVRTIPYSSVRSFEIQTAGAFDRDCEMVFQINNPWTLRAVQQDLRKSMVDVFYIQGLIAAQVLRRRNEPELVDSAYPPPGHKPDSDFKAFLKWLGNNAVEVSQEECNEKFHTNPPVLLKDEIVELAFKVGRDLILYTSRRCLRVNVRGFTGKSIAYTSVPNRVFTAYEVQSAGSIDNDCETKMWVDLPRYGHPAPRIHLSQDISKKKGDIYQIQHHYTTKLT</sequence>
<feature type="domain" description="Bacterial Pleckstrin homology" evidence="2">
    <location>
        <begin position="646"/>
        <end position="764"/>
    </location>
</feature>
<evidence type="ECO:0000259" key="2">
    <source>
        <dbReference type="Pfam" id="PF08000"/>
    </source>
</evidence>
<feature type="compositionally biased region" description="Pro residues" evidence="1">
    <location>
        <begin position="413"/>
        <end position="429"/>
    </location>
</feature>
<feature type="region of interest" description="Disordered" evidence="1">
    <location>
        <begin position="410"/>
        <end position="431"/>
    </location>
</feature>
<feature type="domain" description="Bacterial Pleckstrin homology" evidence="2">
    <location>
        <begin position="494"/>
        <end position="609"/>
    </location>
</feature>
<organism evidence="3">
    <name type="scientific">Paramoeba aestuarina</name>
    <dbReference type="NCBI Taxonomy" id="180227"/>
    <lineage>
        <taxon>Eukaryota</taxon>
        <taxon>Amoebozoa</taxon>
        <taxon>Discosea</taxon>
        <taxon>Flabellinia</taxon>
        <taxon>Dactylopodida</taxon>
        <taxon>Paramoebidae</taxon>
        <taxon>Paramoeba</taxon>
    </lineage>
</organism>
<reference evidence="3" key="1">
    <citation type="submission" date="2021-01" db="EMBL/GenBank/DDBJ databases">
        <authorList>
            <person name="Corre E."/>
            <person name="Pelletier E."/>
            <person name="Niang G."/>
            <person name="Scheremetjew M."/>
            <person name="Finn R."/>
            <person name="Kale V."/>
            <person name="Holt S."/>
            <person name="Cochrane G."/>
            <person name="Meng A."/>
            <person name="Brown T."/>
            <person name="Cohen L."/>
        </authorList>
    </citation>
    <scope>NUCLEOTIDE SEQUENCE</scope>
    <source>
        <strain evidence="3">SoJaBio B1-5/56/2</strain>
    </source>
</reference>
<evidence type="ECO:0000313" key="3">
    <source>
        <dbReference type="EMBL" id="CAE2307859.1"/>
    </source>
</evidence>
<dbReference type="CDD" id="cd13225">
    <property type="entry name" value="PH-like_bacteria"/>
    <property type="match status" value="2"/>
</dbReference>
<dbReference type="SUPFAM" id="SSF50729">
    <property type="entry name" value="PH domain-like"/>
    <property type="match status" value="5"/>
</dbReference>
<dbReference type="InterPro" id="IPR012544">
    <property type="entry name" value="PHb"/>
</dbReference>
<dbReference type="EMBL" id="HBKR01019019">
    <property type="protein sequence ID" value="CAE2307859.1"/>
    <property type="molecule type" value="Transcribed_RNA"/>
</dbReference>
<dbReference type="Gene3D" id="2.30.29.50">
    <property type="entry name" value="Bacterial Pleckstrin homology domain"/>
    <property type="match status" value="5"/>
</dbReference>
<dbReference type="PANTHER" id="PTHR35796">
    <property type="entry name" value="HYPOTHETICAL CYTOSOLIC PROTEIN"/>
    <property type="match status" value="1"/>
</dbReference>
<feature type="domain" description="Bacterial Pleckstrin homology" evidence="2">
    <location>
        <begin position="21"/>
        <end position="127"/>
    </location>
</feature>
<feature type="domain" description="Bacterial Pleckstrin homology" evidence="2">
    <location>
        <begin position="334"/>
        <end position="412"/>
    </location>
</feature>
<gene>
    <name evidence="3" type="ORF">NAES01612_LOCUS12458</name>
</gene>
<proteinExistence type="predicted"/>
<evidence type="ECO:0000256" key="1">
    <source>
        <dbReference type="SAM" id="MobiDB-lite"/>
    </source>
</evidence>
<feature type="domain" description="Bacterial Pleckstrin homology" evidence="2">
    <location>
        <begin position="161"/>
        <end position="265"/>
    </location>
</feature>
<dbReference type="PANTHER" id="PTHR35796:SF3">
    <property type="entry name" value="BHLH DOMAIN-CONTAINING PROTEIN"/>
    <property type="match status" value="1"/>
</dbReference>
<dbReference type="AlphaFoldDB" id="A0A7S4KX97"/>
<accession>A0A7S4KX97</accession>
<name>A0A7S4KX97_9EUKA</name>